<sequence>MREASQRQDGRDRTADAPGTGRTTGRIAQSDDTKDREMGTALRSVYQQTVEEQIPDDLLDLLGKLS</sequence>
<dbReference type="Pfam" id="PF18557">
    <property type="entry name" value="NepR"/>
    <property type="match status" value="1"/>
</dbReference>
<feature type="region of interest" description="Disordered" evidence="1">
    <location>
        <begin position="1"/>
        <end position="39"/>
    </location>
</feature>
<dbReference type="EMBL" id="JACHNY010000006">
    <property type="protein sequence ID" value="MBB4618743.1"/>
    <property type="molecule type" value="Genomic_DNA"/>
</dbReference>
<gene>
    <name evidence="3" type="ORF">GGQ96_002889</name>
</gene>
<feature type="compositionally biased region" description="Basic and acidic residues" evidence="1">
    <location>
        <begin position="29"/>
        <end position="38"/>
    </location>
</feature>
<dbReference type="AlphaFoldDB" id="A0A7W7AKK2"/>
<accession>A0A7W7AKK2</accession>
<feature type="compositionally biased region" description="Basic and acidic residues" evidence="1">
    <location>
        <begin position="1"/>
        <end position="15"/>
    </location>
</feature>
<proteinExistence type="predicted"/>
<reference evidence="3 4" key="1">
    <citation type="submission" date="2020-08" db="EMBL/GenBank/DDBJ databases">
        <title>Genomic Encyclopedia of Type Strains, Phase IV (KMG-IV): sequencing the most valuable type-strain genomes for metagenomic binning, comparative biology and taxonomic classification.</title>
        <authorList>
            <person name="Goeker M."/>
        </authorList>
    </citation>
    <scope>NUCLEOTIDE SEQUENCE [LARGE SCALE GENOMIC DNA]</scope>
    <source>
        <strain evidence="3 4">DSM 15867</strain>
    </source>
</reference>
<name>A0A7W7AKK2_9SPHN</name>
<feature type="domain" description="Anti-sigma factor NepR" evidence="2">
    <location>
        <begin position="36"/>
        <end position="65"/>
    </location>
</feature>
<keyword evidence="4" id="KW-1185">Reference proteome</keyword>
<comment type="caution">
    <text evidence="3">The sequence shown here is derived from an EMBL/GenBank/DDBJ whole genome shotgun (WGS) entry which is preliminary data.</text>
</comment>
<evidence type="ECO:0000259" key="2">
    <source>
        <dbReference type="Pfam" id="PF18557"/>
    </source>
</evidence>
<organism evidence="3 4">
    <name type="scientific">Sphingomonas abaci</name>
    <dbReference type="NCBI Taxonomy" id="237611"/>
    <lineage>
        <taxon>Bacteria</taxon>
        <taxon>Pseudomonadati</taxon>
        <taxon>Pseudomonadota</taxon>
        <taxon>Alphaproteobacteria</taxon>
        <taxon>Sphingomonadales</taxon>
        <taxon>Sphingomonadaceae</taxon>
        <taxon>Sphingomonas</taxon>
    </lineage>
</organism>
<evidence type="ECO:0000313" key="3">
    <source>
        <dbReference type="EMBL" id="MBB4618743.1"/>
    </source>
</evidence>
<dbReference type="InterPro" id="IPR041649">
    <property type="entry name" value="NepR"/>
</dbReference>
<dbReference type="Proteomes" id="UP000574769">
    <property type="component" value="Unassembled WGS sequence"/>
</dbReference>
<evidence type="ECO:0000313" key="4">
    <source>
        <dbReference type="Proteomes" id="UP000574769"/>
    </source>
</evidence>
<evidence type="ECO:0000256" key="1">
    <source>
        <dbReference type="SAM" id="MobiDB-lite"/>
    </source>
</evidence>
<protein>
    <recommendedName>
        <fullName evidence="2">Anti-sigma factor NepR domain-containing protein</fullName>
    </recommendedName>
</protein>